<evidence type="ECO:0000313" key="2">
    <source>
        <dbReference type="EMBL" id="TDN48851.1"/>
    </source>
</evidence>
<dbReference type="AlphaFoldDB" id="A0A4R6DUJ5"/>
<accession>A0A4R6DUJ5</accession>
<dbReference type="OrthoDB" id="8686887at2"/>
<dbReference type="RefSeq" id="WP_017412729.1">
    <property type="nucleotide sequence ID" value="NZ_SNVX01000025.1"/>
</dbReference>
<evidence type="ECO:0000256" key="1">
    <source>
        <dbReference type="SAM" id="MobiDB-lite"/>
    </source>
</evidence>
<dbReference type="Pfam" id="PF17273">
    <property type="entry name" value="DUF5338"/>
    <property type="match status" value="1"/>
</dbReference>
<dbReference type="InterPro" id="IPR035225">
    <property type="entry name" value="DUF5338"/>
</dbReference>
<dbReference type="EMBL" id="SNVX01000025">
    <property type="protein sequence ID" value="TDN48851.1"/>
    <property type="molecule type" value="Genomic_DNA"/>
</dbReference>
<protein>
    <recommendedName>
        <fullName evidence="4">TraK protein</fullName>
    </recommendedName>
</protein>
<dbReference type="Proteomes" id="UP000295530">
    <property type="component" value="Unassembled WGS sequence"/>
</dbReference>
<feature type="region of interest" description="Disordered" evidence="1">
    <location>
        <begin position="75"/>
        <end position="146"/>
    </location>
</feature>
<evidence type="ECO:0008006" key="4">
    <source>
        <dbReference type="Google" id="ProtNLM"/>
    </source>
</evidence>
<feature type="compositionally biased region" description="Basic and acidic residues" evidence="1">
    <location>
        <begin position="89"/>
        <end position="112"/>
    </location>
</feature>
<comment type="caution">
    <text evidence="2">The sequence shown here is derived from an EMBL/GenBank/DDBJ whole genome shotgun (WGS) entry which is preliminary data.</text>
</comment>
<keyword evidence="3" id="KW-1185">Reference proteome</keyword>
<organism evidence="2 3">
    <name type="scientific">Scandinavium goeteborgense</name>
    <dbReference type="NCBI Taxonomy" id="1851514"/>
    <lineage>
        <taxon>Bacteria</taxon>
        <taxon>Pseudomonadati</taxon>
        <taxon>Pseudomonadota</taxon>
        <taxon>Gammaproteobacteria</taxon>
        <taxon>Enterobacterales</taxon>
        <taxon>Enterobacteriaceae</taxon>
        <taxon>Scandinavium</taxon>
    </lineage>
</organism>
<name>A0A4R6DUJ5_SCAGO</name>
<proteinExistence type="predicted"/>
<gene>
    <name evidence="2" type="ORF">EC847_12517</name>
</gene>
<evidence type="ECO:0000313" key="3">
    <source>
        <dbReference type="Proteomes" id="UP000295530"/>
    </source>
</evidence>
<sequence length="146" mass="16340">MGKNYLTNLQEWVAQKKGINGSSANSARVVFLAIRDDVKTAIDAGYSLTTIWEHMHETGRVTTTYETFRRHVKRYINQREPVPQTVENRAAKSEVKKGSNDAKPQPDTKQPDTKTAAPDKTPVKEEQPKSGGQLPTFQFNPGKKKG</sequence>
<reference evidence="2 3" key="1">
    <citation type="submission" date="2019-03" db="EMBL/GenBank/DDBJ databases">
        <title>Genomic analyses of the natural microbiome of Caenorhabditis elegans.</title>
        <authorList>
            <person name="Samuel B."/>
        </authorList>
    </citation>
    <scope>NUCLEOTIDE SEQUENCE [LARGE SCALE GENOMIC DNA]</scope>
    <source>
        <strain evidence="2 3">BIGb0156</strain>
    </source>
</reference>